<evidence type="ECO:0000313" key="2">
    <source>
        <dbReference type="Proteomes" id="UP000035680"/>
    </source>
</evidence>
<protein>
    <submittedName>
        <fullName evidence="3">Uncharacterized protein</fullName>
    </submittedName>
</protein>
<keyword evidence="1" id="KW-0812">Transmembrane</keyword>
<evidence type="ECO:0000313" key="3">
    <source>
        <dbReference type="WBParaSite" id="SVE_1244500.1"/>
    </source>
</evidence>
<dbReference type="AlphaFoldDB" id="A0A0K0FRB6"/>
<keyword evidence="1" id="KW-0472">Membrane</keyword>
<reference evidence="3" key="2">
    <citation type="submission" date="2015-08" db="UniProtKB">
        <authorList>
            <consortium name="WormBaseParasite"/>
        </authorList>
    </citation>
    <scope>IDENTIFICATION</scope>
</reference>
<evidence type="ECO:0000256" key="1">
    <source>
        <dbReference type="SAM" id="Phobius"/>
    </source>
</evidence>
<dbReference type="Proteomes" id="UP000035680">
    <property type="component" value="Unassembled WGS sequence"/>
</dbReference>
<keyword evidence="2" id="KW-1185">Reference proteome</keyword>
<name>A0A0K0FRB6_STRVS</name>
<proteinExistence type="predicted"/>
<sequence length="110" mass="12189">MSCVAKPLFNDPANSCGTHCETIPPILPNYLENILYMVLTFLFTKIYLWLSSCYERNYGQSLDSRLKNGPLDRSSAIPTMVSVPLSETPTPMVSIINPLNSPAHSRLSLA</sequence>
<dbReference type="WBParaSite" id="SVE_1244500.1">
    <property type="protein sequence ID" value="SVE_1244500.1"/>
    <property type="gene ID" value="SVE_1244500"/>
</dbReference>
<reference evidence="2" key="1">
    <citation type="submission" date="2014-07" db="EMBL/GenBank/DDBJ databases">
        <authorList>
            <person name="Martin A.A"/>
            <person name="De Silva N."/>
        </authorList>
    </citation>
    <scope>NUCLEOTIDE SEQUENCE</scope>
</reference>
<feature type="transmembrane region" description="Helical" evidence="1">
    <location>
        <begin position="34"/>
        <end position="50"/>
    </location>
</feature>
<organism evidence="2 3">
    <name type="scientific">Strongyloides venezuelensis</name>
    <name type="common">Threadworm</name>
    <dbReference type="NCBI Taxonomy" id="75913"/>
    <lineage>
        <taxon>Eukaryota</taxon>
        <taxon>Metazoa</taxon>
        <taxon>Ecdysozoa</taxon>
        <taxon>Nematoda</taxon>
        <taxon>Chromadorea</taxon>
        <taxon>Rhabditida</taxon>
        <taxon>Tylenchina</taxon>
        <taxon>Panagrolaimomorpha</taxon>
        <taxon>Strongyloidoidea</taxon>
        <taxon>Strongyloididae</taxon>
        <taxon>Strongyloides</taxon>
    </lineage>
</organism>
<keyword evidence="1" id="KW-1133">Transmembrane helix</keyword>
<accession>A0A0K0FRB6</accession>